<dbReference type="SUPFAM" id="SSF103032">
    <property type="entry name" value="Hypothetical protein YwqG"/>
    <property type="match status" value="1"/>
</dbReference>
<dbReference type="InterPro" id="IPR035948">
    <property type="entry name" value="YwqG-like_sf"/>
</dbReference>
<evidence type="ECO:0008006" key="3">
    <source>
        <dbReference type="Google" id="ProtNLM"/>
    </source>
</evidence>
<reference evidence="1 2" key="1">
    <citation type="submission" date="2016-11" db="EMBL/GenBank/DDBJ databases">
        <title>Complete genome sequence of Streptomyces niveus SCSIO 3406.</title>
        <authorList>
            <person name="Zhu Q."/>
            <person name="Cheng W."/>
            <person name="Song Y."/>
            <person name="Li Q."/>
            <person name="Ju J."/>
        </authorList>
    </citation>
    <scope>NUCLEOTIDE SEQUENCE [LARGE SCALE GENOMIC DNA]</scope>
    <source>
        <strain evidence="1 2">SCSIO 3406</strain>
    </source>
</reference>
<dbReference type="Gene3D" id="2.30.320.10">
    <property type="entry name" value="YwqG-like"/>
    <property type="match status" value="1"/>
</dbReference>
<gene>
    <name evidence="1" type="ORF">BBN63_05135</name>
</gene>
<organism evidence="1 2">
    <name type="scientific">Streptomyces niveus</name>
    <name type="common">Streptomyces spheroides</name>
    <dbReference type="NCBI Taxonomy" id="193462"/>
    <lineage>
        <taxon>Bacteria</taxon>
        <taxon>Bacillati</taxon>
        <taxon>Actinomycetota</taxon>
        <taxon>Actinomycetes</taxon>
        <taxon>Kitasatosporales</taxon>
        <taxon>Streptomycetaceae</taxon>
        <taxon>Streptomyces</taxon>
    </lineage>
</organism>
<dbReference type="EMBL" id="CP018047">
    <property type="protein sequence ID" value="AQU65717.1"/>
    <property type="molecule type" value="Genomic_DNA"/>
</dbReference>
<dbReference type="InterPro" id="IPR015315">
    <property type="entry name" value="DUF1963"/>
</dbReference>
<dbReference type="Proteomes" id="UP000189677">
    <property type="component" value="Chromosome"/>
</dbReference>
<proteinExistence type="predicted"/>
<name>A0A1U9QND4_STRNV</name>
<dbReference type="KEGG" id="snw:BBN63_05135"/>
<sequence>MPGDVPESPAKDLRTLIPEYAGLARETTLLNPEPGDPGVRESSLGGRLLWPADEPWPYCAQEGHWTYGSDLGNTTEIVPGAVPMVPILQLFARDVPGLEFPEGKDLLQLAWCALIHEQDPRLLVMPQLYWRNEAEVMAGGSLSEIPGVSEGEYDEDNMPQPSTLSPITAEDFPRWLDLPKDMWETWEPRFRLPTGGSAWPPDSNVIGTKVGGWPAWTQPADWPNCESGHRMEHLLTITGDIQLGDCGGVYFFHCRECPGLPWDWRFDCH</sequence>
<keyword evidence="2" id="KW-1185">Reference proteome</keyword>
<protein>
    <recommendedName>
        <fullName evidence="3">DUF1963 domain-containing protein</fullName>
    </recommendedName>
</protein>
<dbReference type="OrthoDB" id="4332009at2"/>
<accession>A0A1U9QND4</accession>
<dbReference type="Pfam" id="PF09234">
    <property type="entry name" value="DUF1963"/>
    <property type="match status" value="1"/>
</dbReference>
<evidence type="ECO:0000313" key="2">
    <source>
        <dbReference type="Proteomes" id="UP000189677"/>
    </source>
</evidence>
<dbReference type="RefSeq" id="WP_078074243.1">
    <property type="nucleotide sequence ID" value="NZ_CP018047.1"/>
</dbReference>
<dbReference type="AlphaFoldDB" id="A0A1U9QND4"/>
<evidence type="ECO:0000313" key="1">
    <source>
        <dbReference type="EMBL" id="AQU65717.1"/>
    </source>
</evidence>